<dbReference type="Gene3D" id="1.10.1200.10">
    <property type="entry name" value="ACP-like"/>
    <property type="match status" value="1"/>
</dbReference>
<proteinExistence type="predicted"/>
<sequence length="89" mass="10433">MLYKEEVMKKEELLLQIQSIFRDILDNESIELTDETTANDVEEWDSLSHIQLIVAIEKQFKIKFTSREILSWKNVGEMIDSMDIKLGNA</sequence>
<dbReference type="SUPFAM" id="SSF47336">
    <property type="entry name" value="ACP-like"/>
    <property type="match status" value="1"/>
</dbReference>
<dbReference type="InterPro" id="IPR009081">
    <property type="entry name" value="PP-bd_ACP"/>
</dbReference>
<name>A0A5J4QGM4_9ZZZZ</name>
<protein>
    <submittedName>
        <fullName evidence="2">Acyl carrier protein</fullName>
    </submittedName>
</protein>
<evidence type="ECO:0000259" key="1">
    <source>
        <dbReference type="PROSITE" id="PS50075"/>
    </source>
</evidence>
<accession>A0A5J4QGM4</accession>
<evidence type="ECO:0000313" key="2">
    <source>
        <dbReference type="EMBL" id="KAA6319713.1"/>
    </source>
</evidence>
<dbReference type="AlphaFoldDB" id="A0A5J4QGM4"/>
<dbReference type="InterPro" id="IPR036736">
    <property type="entry name" value="ACP-like_sf"/>
</dbReference>
<gene>
    <name evidence="2" type="ORF">EZS27_030425</name>
</gene>
<comment type="caution">
    <text evidence="2">The sequence shown here is derived from an EMBL/GenBank/DDBJ whole genome shotgun (WGS) entry which is preliminary data.</text>
</comment>
<organism evidence="2">
    <name type="scientific">termite gut metagenome</name>
    <dbReference type="NCBI Taxonomy" id="433724"/>
    <lineage>
        <taxon>unclassified sequences</taxon>
        <taxon>metagenomes</taxon>
        <taxon>organismal metagenomes</taxon>
    </lineage>
</organism>
<dbReference type="EMBL" id="SNRY01003797">
    <property type="protein sequence ID" value="KAA6319713.1"/>
    <property type="molecule type" value="Genomic_DNA"/>
</dbReference>
<reference evidence="2" key="1">
    <citation type="submission" date="2019-03" db="EMBL/GenBank/DDBJ databases">
        <title>Single cell metagenomics reveals metabolic interactions within the superorganism composed of flagellate Streblomastix strix and complex community of Bacteroidetes bacteria on its surface.</title>
        <authorList>
            <person name="Treitli S.C."/>
            <person name="Kolisko M."/>
            <person name="Husnik F."/>
            <person name="Keeling P."/>
            <person name="Hampl V."/>
        </authorList>
    </citation>
    <scope>NUCLEOTIDE SEQUENCE</scope>
    <source>
        <strain evidence="2">STM</strain>
    </source>
</reference>
<dbReference type="Pfam" id="PF00550">
    <property type="entry name" value="PP-binding"/>
    <property type="match status" value="1"/>
</dbReference>
<dbReference type="PROSITE" id="PS50075">
    <property type="entry name" value="CARRIER"/>
    <property type="match status" value="1"/>
</dbReference>
<feature type="domain" description="Carrier" evidence="1">
    <location>
        <begin position="8"/>
        <end position="86"/>
    </location>
</feature>